<reference evidence="2 3" key="1">
    <citation type="journal article" date="2017" name="Int. J. Parasitol.">
        <title>The genome of the protozoan parasite Cystoisospora suis and a reverse vaccinology approach to identify vaccine candidates.</title>
        <authorList>
            <person name="Palmieri N."/>
            <person name="Shrestha A."/>
            <person name="Ruttkowski B."/>
            <person name="Beck T."/>
            <person name="Vogl C."/>
            <person name="Tomley F."/>
            <person name="Blake D.P."/>
            <person name="Joachim A."/>
        </authorList>
    </citation>
    <scope>NUCLEOTIDE SEQUENCE [LARGE SCALE GENOMIC DNA]</scope>
    <source>
        <strain evidence="2 3">Wien I</strain>
    </source>
</reference>
<feature type="compositionally biased region" description="Polar residues" evidence="1">
    <location>
        <begin position="96"/>
        <end position="110"/>
    </location>
</feature>
<dbReference type="RefSeq" id="XP_067923241.1">
    <property type="nucleotide sequence ID" value="XM_068064777.1"/>
</dbReference>
<dbReference type="EMBL" id="MIGC01002155">
    <property type="protein sequence ID" value="PHJ21559.1"/>
    <property type="molecule type" value="Genomic_DNA"/>
</dbReference>
<proteinExistence type="predicted"/>
<evidence type="ECO:0000256" key="1">
    <source>
        <dbReference type="SAM" id="MobiDB-lite"/>
    </source>
</evidence>
<dbReference type="Proteomes" id="UP000221165">
    <property type="component" value="Unassembled WGS sequence"/>
</dbReference>
<comment type="caution">
    <text evidence="2">The sequence shown here is derived from an EMBL/GenBank/DDBJ whole genome shotgun (WGS) entry which is preliminary data.</text>
</comment>
<organism evidence="2 3">
    <name type="scientific">Cystoisospora suis</name>
    <dbReference type="NCBI Taxonomy" id="483139"/>
    <lineage>
        <taxon>Eukaryota</taxon>
        <taxon>Sar</taxon>
        <taxon>Alveolata</taxon>
        <taxon>Apicomplexa</taxon>
        <taxon>Conoidasida</taxon>
        <taxon>Coccidia</taxon>
        <taxon>Eucoccidiorida</taxon>
        <taxon>Eimeriorina</taxon>
        <taxon>Sarcocystidae</taxon>
        <taxon>Cystoisospora</taxon>
    </lineage>
</organism>
<accession>A0A2C6KY68</accession>
<dbReference type="AlphaFoldDB" id="A0A2C6KY68"/>
<evidence type="ECO:0000313" key="3">
    <source>
        <dbReference type="Proteomes" id="UP000221165"/>
    </source>
</evidence>
<dbReference type="GeneID" id="94427988"/>
<feature type="compositionally biased region" description="Low complexity" evidence="1">
    <location>
        <begin position="56"/>
        <end position="77"/>
    </location>
</feature>
<evidence type="ECO:0000313" key="2">
    <source>
        <dbReference type="EMBL" id="PHJ21559.1"/>
    </source>
</evidence>
<dbReference type="VEuPathDB" id="ToxoDB:CSUI_004589"/>
<feature type="non-terminal residue" evidence="2">
    <location>
        <position position="1"/>
    </location>
</feature>
<keyword evidence="3" id="KW-1185">Reference proteome</keyword>
<feature type="region of interest" description="Disordered" evidence="1">
    <location>
        <begin position="44"/>
        <end position="128"/>
    </location>
</feature>
<name>A0A2C6KY68_9APIC</name>
<protein>
    <submittedName>
        <fullName evidence="2">Uncharacterized protein</fullName>
    </submittedName>
</protein>
<gene>
    <name evidence="2" type="ORF">CSUI_004589</name>
</gene>
<sequence length="128" mass="13901">PYLRGRTRRSCGARCLLSRPHGRRSSSPRYGCCPNGISWTCKRCRRPCTSTDDGRSPSLSSPSPSQRGSGPYGRSPRWGARRKRCRRYGWDAPTWNDGTSSNGGIASSSYGGDAASVKKPSIGLLFAT</sequence>